<dbReference type="EMBL" id="KB292015">
    <property type="protein sequence ID" value="ELU18254.1"/>
    <property type="molecule type" value="Genomic_DNA"/>
</dbReference>
<evidence type="ECO:0000256" key="2">
    <source>
        <dbReference type="ARBA" id="ARBA00022737"/>
    </source>
</evidence>
<evidence type="ECO:0000313" key="3">
    <source>
        <dbReference type="EMBL" id="ELU18254.1"/>
    </source>
</evidence>
<evidence type="ECO:0000256" key="1">
    <source>
        <dbReference type="ARBA" id="ARBA00022614"/>
    </source>
</evidence>
<dbReference type="EnsemblMetazoa" id="CapteT84266">
    <property type="protein sequence ID" value="CapteP84266"/>
    <property type="gene ID" value="CapteG84266"/>
</dbReference>
<keyword evidence="2" id="KW-0677">Repeat</keyword>
<organism evidence="3">
    <name type="scientific">Capitella teleta</name>
    <name type="common">Polychaete worm</name>
    <dbReference type="NCBI Taxonomy" id="283909"/>
    <lineage>
        <taxon>Eukaryota</taxon>
        <taxon>Metazoa</taxon>
        <taxon>Spiralia</taxon>
        <taxon>Lophotrochozoa</taxon>
        <taxon>Annelida</taxon>
        <taxon>Polychaeta</taxon>
        <taxon>Sedentaria</taxon>
        <taxon>Scolecida</taxon>
        <taxon>Capitellidae</taxon>
        <taxon>Capitella</taxon>
    </lineage>
</organism>
<evidence type="ECO:0000313" key="5">
    <source>
        <dbReference type="Proteomes" id="UP000014760"/>
    </source>
</evidence>
<dbReference type="InterPro" id="IPR001611">
    <property type="entry name" value="Leu-rich_rpt"/>
</dbReference>
<name>R7VI23_CAPTE</name>
<dbReference type="PANTHER" id="PTHR45712">
    <property type="entry name" value="AGAP008170-PA"/>
    <property type="match status" value="1"/>
</dbReference>
<reference evidence="3 5" key="2">
    <citation type="journal article" date="2013" name="Nature">
        <title>Insights into bilaterian evolution from three spiralian genomes.</title>
        <authorList>
            <person name="Simakov O."/>
            <person name="Marletaz F."/>
            <person name="Cho S.J."/>
            <person name="Edsinger-Gonzales E."/>
            <person name="Havlak P."/>
            <person name="Hellsten U."/>
            <person name="Kuo D.H."/>
            <person name="Larsson T."/>
            <person name="Lv J."/>
            <person name="Arendt D."/>
            <person name="Savage R."/>
            <person name="Osoegawa K."/>
            <person name="de Jong P."/>
            <person name="Grimwood J."/>
            <person name="Chapman J.A."/>
            <person name="Shapiro H."/>
            <person name="Aerts A."/>
            <person name="Otillar R.P."/>
            <person name="Terry A.Y."/>
            <person name="Boore J.L."/>
            <person name="Grigoriev I.V."/>
            <person name="Lindberg D.R."/>
            <person name="Seaver E.C."/>
            <person name="Weisblat D.A."/>
            <person name="Putnam N.H."/>
            <person name="Rokhsar D.S."/>
        </authorList>
    </citation>
    <scope>NUCLEOTIDE SEQUENCE</scope>
    <source>
        <strain evidence="3 5">I ESC-2004</strain>
    </source>
</reference>
<dbReference type="SMART" id="SM00369">
    <property type="entry name" value="LRR_TYP"/>
    <property type="match status" value="10"/>
</dbReference>
<dbReference type="Pfam" id="PF13855">
    <property type="entry name" value="LRR_8"/>
    <property type="match status" value="2"/>
</dbReference>
<evidence type="ECO:0000313" key="4">
    <source>
        <dbReference type="EnsemblMetazoa" id="CapteP84266"/>
    </source>
</evidence>
<evidence type="ECO:0008006" key="6">
    <source>
        <dbReference type="Google" id="ProtNLM"/>
    </source>
</evidence>
<dbReference type="InterPro" id="IPR050333">
    <property type="entry name" value="SLRP"/>
</dbReference>
<dbReference type="PANTHER" id="PTHR45712:SF30">
    <property type="entry name" value="LRRNT DOMAIN-CONTAINING PROTEIN"/>
    <property type="match status" value="1"/>
</dbReference>
<sequence length="303" mass="34040">CPKLCECYNDYSTVDCSSKGIADIPPLSILTQHLSMDANDIVSLPIDAFAAVPNLIKLHIRNTKLTSINTNSFCGLQKLQELHLGHNEISEFLIGQRADCKLPNLKNLLLSGNKLSEPPRNLSFVAPNLEILILHNNDLESLALDESYNQMRSLENLDVSLNRIHEITRNDLDPLRDNLESLFLQSNHLSKLENVVALPRLRRLHELDLSFNFIRSLPSGQFRALHHLSTLDLQGNYIHDLAMVSLGGLPSLAKLVVSNNQLSSVQTEVISQLEFLEVLDASSNPYECTCNLQPFLDWLSRTR</sequence>
<dbReference type="OrthoDB" id="2013775at2759"/>
<dbReference type="Proteomes" id="UP000014760">
    <property type="component" value="Unassembled WGS sequence"/>
</dbReference>
<keyword evidence="5" id="KW-1185">Reference proteome</keyword>
<protein>
    <recommendedName>
        <fullName evidence="6">LRRNT domain-containing protein</fullName>
    </recommendedName>
</protein>
<dbReference type="PROSITE" id="PS51450">
    <property type="entry name" value="LRR"/>
    <property type="match status" value="3"/>
</dbReference>
<dbReference type="AlphaFoldDB" id="R7VI23"/>
<dbReference type="Gene3D" id="3.80.10.10">
    <property type="entry name" value="Ribonuclease Inhibitor"/>
    <property type="match status" value="2"/>
</dbReference>
<feature type="non-terminal residue" evidence="3">
    <location>
        <position position="1"/>
    </location>
</feature>
<gene>
    <name evidence="3" type="ORF">CAPTEDRAFT_84266</name>
</gene>
<dbReference type="EMBL" id="AMQN01003822">
    <property type="status" value="NOT_ANNOTATED_CDS"/>
    <property type="molecule type" value="Genomic_DNA"/>
</dbReference>
<accession>R7VI23</accession>
<dbReference type="SUPFAM" id="SSF52058">
    <property type="entry name" value="L domain-like"/>
    <property type="match status" value="1"/>
</dbReference>
<keyword evidence="1" id="KW-0433">Leucine-rich repeat</keyword>
<dbReference type="STRING" id="283909.R7VI23"/>
<feature type="non-terminal residue" evidence="3">
    <location>
        <position position="303"/>
    </location>
</feature>
<dbReference type="InterPro" id="IPR003591">
    <property type="entry name" value="Leu-rich_rpt_typical-subtyp"/>
</dbReference>
<dbReference type="OMA" id="HGQKDHM"/>
<dbReference type="SMART" id="SM00365">
    <property type="entry name" value="LRR_SD22"/>
    <property type="match status" value="7"/>
</dbReference>
<dbReference type="InterPro" id="IPR032675">
    <property type="entry name" value="LRR_dom_sf"/>
</dbReference>
<dbReference type="HOGENOM" id="CLU_000288_18_6_1"/>
<reference evidence="4" key="3">
    <citation type="submission" date="2015-06" db="UniProtKB">
        <authorList>
            <consortium name="EnsemblMetazoa"/>
        </authorList>
    </citation>
    <scope>IDENTIFICATION</scope>
</reference>
<reference evidence="5" key="1">
    <citation type="submission" date="2012-12" db="EMBL/GenBank/DDBJ databases">
        <authorList>
            <person name="Hellsten U."/>
            <person name="Grimwood J."/>
            <person name="Chapman J.A."/>
            <person name="Shapiro H."/>
            <person name="Aerts A."/>
            <person name="Otillar R.P."/>
            <person name="Terry A.Y."/>
            <person name="Boore J.L."/>
            <person name="Simakov O."/>
            <person name="Marletaz F."/>
            <person name="Cho S.-J."/>
            <person name="Edsinger-Gonzales E."/>
            <person name="Havlak P."/>
            <person name="Kuo D.-H."/>
            <person name="Larsson T."/>
            <person name="Lv J."/>
            <person name="Arendt D."/>
            <person name="Savage R."/>
            <person name="Osoegawa K."/>
            <person name="de Jong P."/>
            <person name="Lindberg D.R."/>
            <person name="Seaver E.C."/>
            <person name="Weisblat D.A."/>
            <person name="Putnam N.H."/>
            <person name="Grigoriev I.V."/>
            <person name="Rokhsar D.S."/>
        </authorList>
    </citation>
    <scope>NUCLEOTIDE SEQUENCE</scope>
    <source>
        <strain evidence="5">I ESC-2004</strain>
    </source>
</reference>
<proteinExistence type="predicted"/>